<keyword evidence="2 3" id="KW-0378">Hydrolase</keyword>
<comment type="catalytic activity">
    <reaction evidence="3">
        <text>(6R)-10-formyltetrahydrofolate + H2O = (6S)-5,6,7,8-tetrahydrofolate + formate + H(+)</text>
        <dbReference type="Rhea" id="RHEA:19833"/>
        <dbReference type="ChEBI" id="CHEBI:15377"/>
        <dbReference type="ChEBI" id="CHEBI:15378"/>
        <dbReference type="ChEBI" id="CHEBI:15740"/>
        <dbReference type="ChEBI" id="CHEBI:57453"/>
        <dbReference type="ChEBI" id="CHEBI:195366"/>
        <dbReference type="EC" id="3.5.1.10"/>
    </reaction>
</comment>
<dbReference type="Gene3D" id="3.40.50.170">
    <property type="entry name" value="Formyl transferase, N-terminal domain"/>
    <property type="match status" value="1"/>
</dbReference>
<keyword evidence="1 3" id="KW-0554">One-carbon metabolism</keyword>
<dbReference type="Proteomes" id="UP000238348">
    <property type="component" value="Chromosome"/>
</dbReference>
<dbReference type="Pfam" id="PF00551">
    <property type="entry name" value="Formyl_trans_N"/>
    <property type="match status" value="1"/>
</dbReference>
<dbReference type="InterPro" id="IPR044074">
    <property type="entry name" value="PurU_ACT"/>
</dbReference>
<dbReference type="InterPro" id="IPR045865">
    <property type="entry name" value="ACT-like_dom_sf"/>
</dbReference>
<dbReference type="GO" id="GO:0006730">
    <property type="term" value="P:one-carbon metabolic process"/>
    <property type="evidence" value="ECO:0007669"/>
    <property type="project" value="UniProtKB-KW"/>
</dbReference>
<evidence type="ECO:0000256" key="2">
    <source>
        <dbReference type="ARBA" id="ARBA00022801"/>
    </source>
</evidence>
<accession>A0A2L0EJ91</accession>
<dbReference type="PRINTS" id="PR01575">
    <property type="entry name" value="FFH4HYDRLASE"/>
</dbReference>
<dbReference type="CDD" id="cd08648">
    <property type="entry name" value="FMT_core_Formyl-FH4-Hydrolase_C"/>
    <property type="match status" value="1"/>
</dbReference>
<gene>
    <name evidence="3 6" type="primary">purU</name>
    <name evidence="6" type="ORF">SOCE26_007620</name>
</gene>
<evidence type="ECO:0000313" key="6">
    <source>
        <dbReference type="EMBL" id="AUX39373.1"/>
    </source>
</evidence>
<dbReference type="EC" id="3.5.1.10" evidence="3 4"/>
<comment type="pathway">
    <text evidence="3">Purine metabolism; IMP biosynthesis via de novo pathway; formate from 10-formyl-5,6,7,8-tetrahydrofolate: step 1/1.</text>
</comment>
<dbReference type="SUPFAM" id="SSF55021">
    <property type="entry name" value="ACT-like"/>
    <property type="match status" value="1"/>
</dbReference>
<dbReference type="NCBIfam" id="NF004684">
    <property type="entry name" value="PRK06027.1"/>
    <property type="match status" value="1"/>
</dbReference>
<dbReference type="InterPro" id="IPR036477">
    <property type="entry name" value="Formyl_transf_N_sf"/>
</dbReference>
<comment type="function">
    <text evidence="3">Catalyzes the hydrolysis of 10-formyltetrahydrofolate (formyl-FH4) to formate and tetrahydrofolate (FH4).</text>
</comment>
<proteinExistence type="inferred from homology"/>
<dbReference type="AlphaFoldDB" id="A0A2L0EJ91"/>
<dbReference type="SUPFAM" id="SSF53328">
    <property type="entry name" value="Formyltransferase"/>
    <property type="match status" value="1"/>
</dbReference>
<dbReference type="InterPro" id="IPR004810">
    <property type="entry name" value="PurU"/>
</dbReference>
<evidence type="ECO:0000313" key="7">
    <source>
        <dbReference type="Proteomes" id="UP000238348"/>
    </source>
</evidence>
<evidence type="ECO:0000259" key="5">
    <source>
        <dbReference type="PROSITE" id="PS51671"/>
    </source>
</evidence>
<dbReference type="Gene3D" id="3.30.70.260">
    <property type="match status" value="1"/>
</dbReference>
<feature type="domain" description="ACT" evidence="5">
    <location>
        <begin position="11"/>
        <end position="95"/>
    </location>
</feature>
<dbReference type="GO" id="GO:0006189">
    <property type="term" value="P:'de novo' IMP biosynthetic process"/>
    <property type="evidence" value="ECO:0007669"/>
    <property type="project" value="UniProtKB-UniRule"/>
</dbReference>
<dbReference type="UniPathway" id="UPA00074">
    <property type="reaction ID" value="UER00170"/>
</dbReference>
<keyword evidence="3" id="KW-0658">Purine biosynthesis</keyword>
<comment type="similarity">
    <text evidence="3">Belongs to the PurU family.</text>
</comment>
<dbReference type="NCBIfam" id="TIGR00655">
    <property type="entry name" value="PurU"/>
    <property type="match status" value="1"/>
</dbReference>
<dbReference type="PANTHER" id="PTHR42706">
    <property type="entry name" value="FORMYLTETRAHYDROFOLATE DEFORMYLASE"/>
    <property type="match status" value="1"/>
</dbReference>
<evidence type="ECO:0000256" key="4">
    <source>
        <dbReference type="NCBIfam" id="TIGR00655"/>
    </source>
</evidence>
<dbReference type="InterPro" id="IPR002376">
    <property type="entry name" value="Formyl_transf_N"/>
</dbReference>
<protein>
    <recommendedName>
        <fullName evidence="3 4">Formyltetrahydrofolate deformylase</fullName>
        <ecNumber evidence="3 4">3.5.1.10</ecNumber>
    </recommendedName>
    <alternativeName>
        <fullName evidence="3">Formyl-FH(4) hydrolase</fullName>
    </alternativeName>
</protein>
<dbReference type="PANTHER" id="PTHR42706:SF1">
    <property type="entry name" value="FORMYLTETRAHYDROFOLATE DEFORMYLASE 2, MITOCHONDRIAL"/>
    <property type="match status" value="1"/>
</dbReference>
<dbReference type="PROSITE" id="PS51671">
    <property type="entry name" value="ACT"/>
    <property type="match status" value="1"/>
</dbReference>
<dbReference type="InterPro" id="IPR041729">
    <property type="entry name" value="Formyl-FH4-Hydrolase_C"/>
</dbReference>
<dbReference type="PIRSF" id="PIRSF036480">
    <property type="entry name" value="FormyFH4_hydr"/>
    <property type="match status" value="1"/>
</dbReference>
<feature type="active site" evidence="3">
    <location>
        <position position="246"/>
    </location>
</feature>
<evidence type="ECO:0000256" key="3">
    <source>
        <dbReference type="HAMAP-Rule" id="MF_01927"/>
    </source>
</evidence>
<organism evidence="6 7">
    <name type="scientific">Sorangium cellulosum</name>
    <name type="common">Polyangium cellulosum</name>
    <dbReference type="NCBI Taxonomy" id="56"/>
    <lineage>
        <taxon>Bacteria</taxon>
        <taxon>Pseudomonadati</taxon>
        <taxon>Myxococcota</taxon>
        <taxon>Polyangia</taxon>
        <taxon>Polyangiales</taxon>
        <taxon>Polyangiaceae</taxon>
        <taxon>Sorangium</taxon>
    </lineage>
</organism>
<dbReference type="InterPro" id="IPR002912">
    <property type="entry name" value="ACT_dom"/>
</dbReference>
<dbReference type="HAMAP" id="MF_01927">
    <property type="entry name" value="PurU"/>
    <property type="match status" value="1"/>
</dbReference>
<dbReference type="EMBL" id="CP012673">
    <property type="protein sequence ID" value="AUX39373.1"/>
    <property type="molecule type" value="Genomic_DNA"/>
</dbReference>
<evidence type="ECO:0000256" key="1">
    <source>
        <dbReference type="ARBA" id="ARBA00022563"/>
    </source>
</evidence>
<name>A0A2L0EJ91_SORCE</name>
<sequence>MTHMTGPVHATFLVAAPDQPGLVARLAGFFYDIGLNIIDASNHSDVFMDEGPRFFMRLVVDLSGLSSPAAVAALGGSATRSAIEAAFRELAASLSARWSVDYSDHLPKMAILVTKDPACLYDLVLRQRAGELRCEIPLVISNHPTLEAVAESFRIPFFCLPITPETKREQERQVLHLLKKHHVDLVVLARYMQILSEEMLHEGPPVINIHHGFLPAFQGAKPYHQAHARGVKLIGATAHYATRDLDQGPIIEQDVARVNHQMGPEEMTRLGRDVERLVLSRAVRAHLERRVIVEGRRTVVF</sequence>
<dbReference type="CDD" id="cd04875">
    <property type="entry name" value="ACT_F4HF-DF"/>
    <property type="match status" value="1"/>
</dbReference>
<dbReference type="GO" id="GO:0008864">
    <property type="term" value="F:formyltetrahydrofolate deformylase activity"/>
    <property type="evidence" value="ECO:0007669"/>
    <property type="project" value="UniProtKB-UniRule"/>
</dbReference>
<reference evidence="6 7" key="1">
    <citation type="submission" date="2015-09" db="EMBL/GenBank/DDBJ databases">
        <title>Sorangium comparison.</title>
        <authorList>
            <person name="Zaburannyi N."/>
            <person name="Bunk B."/>
            <person name="Overmann J."/>
            <person name="Mueller R."/>
        </authorList>
    </citation>
    <scope>NUCLEOTIDE SEQUENCE [LARGE SCALE GENOMIC DNA]</scope>
    <source>
        <strain evidence="6 7">So ce26</strain>
    </source>
</reference>